<dbReference type="VEuPathDB" id="AmoebaDB:DICPUDRAFT_96860"/>
<dbReference type="InterPro" id="IPR001194">
    <property type="entry name" value="cDENN_dom"/>
</dbReference>
<feature type="compositionally biased region" description="Polar residues" evidence="2">
    <location>
        <begin position="47"/>
        <end position="57"/>
    </location>
</feature>
<feature type="region of interest" description="Disordered" evidence="2">
    <location>
        <begin position="78"/>
        <end position="146"/>
    </location>
</feature>
<feature type="compositionally biased region" description="Low complexity" evidence="2">
    <location>
        <begin position="562"/>
        <end position="582"/>
    </location>
</feature>
<dbReference type="Gene3D" id="3.40.50.11500">
    <property type="match status" value="1"/>
</dbReference>
<dbReference type="FunCoup" id="F0ZBT9">
    <property type="interactions" value="2"/>
</dbReference>
<dbReference type="Pfam" id="PF03456">
    <property type="entry name" value="uDENN"/>
    <property type="match status" value="1"/>
</dbReference>
<dbReference type="InParanoid" id="F0ZBT9"/>
<dbReference type="KEGG" id="dpp:DICPUDRAFT_96860"/>
<evidence type="ECO:0000313" key="4">
    <source>
        <dbReference type="EMBL" id="EGC38597.1"/>
    </source>
</evidence>
<dbReference type="EMBL" id="GL870973">
    <property type="protein sequence ID" value="EGC38597.1"/>
    <property type="molecule type" value="Genomic_DNA"/>
</dbReference>
<evidence type="ECO:0000313" key="5">
    <source>
        <dbReference type="Proteomes" id="UP000001064"/>
    </source>
</evidence>
<feature type="region of interest" description="Disordered" evidence="2">
    <location>
        <begin position="630"/>
        <end position="777"/>
    </location>
</feature>
<dbReference type="SMART" id="SM00799">
    <property type="entry name" value="DENN"/>
    <property type="match status" value="1"/>
</dbReference>
<dbReference type="InterPro" id="IPR005113">
    <property type="entry name" value="uDENN_dom"/>
</dbReference>
<sequence>MIESFDNNNSNSNNISNNNNNNNSDSYNEESSNSEELNGTKNEIEENSLNKSKDINQSNEEIIEENYKLENSISSSNVHTMIRDSKEINRTDIRGTETENDSLASSIDHHQQEKEKEKQEQEQEQEKEKEEQEQEKENDNNEKNQVSSTIINNTNEEISSNLSTFDNFSSTASNNNDSLETNKDESTNIEQFSLSGQFKSMREGRLIENFIVVGLSKETVINPGEKISNDAKILYSYPPDKPCDPQVVNFCFPDGVKLIQIKRRNSLTEFNSVLYKSLSQLEGSDSSFMFLITGGEHLMYGCCVLNTELINEFPYFFPESIELNKKNNSGSDESSTTSTSPFCYFSPRCYCVISRYPFFKAHFDFIYSILGKERLNKVNRSIHEQEKLEKTLQKQQNEQRKQPIAIQQRQSLAIQPSSYLSYNFQEGKSQLSVSQQPQQQQFRDYFFSSDSPKQLSASSNEFSKYINNMKSRPNKPLPPLPQNNLSKSSFPTPFSPIAVSPADSPVLNSSTEETSLLQPFSSPSNKLGHHRAASTSIVHTRSHSTPISQSISKLAQQQHLQQQQQQQQFSISSNNNNGINGSTNLDESLSAIQESLSNDTFESESDLSSSTNSFQIYNSFNNSSTQFYNSNNSSKFSSPAITNQNNNHNNKNNNGKDGSSSESNSEGSSGQTSPKPLPKLPTIAVDNSSISGSKLLPPPPSGPQLTVEQYLSSSTNSNPSSKTPSPTNQSQLITTTTTSETVTSTTTTTNQTTTSTTTNTTTTTTTITSPPPLPPKRKKGIKEIEEEDEENLSSKFPNLIDEVIQTIEIFYNTNVPLENQKLTIHYPNEQPAVYGEGDDSYQIEKWCLSGLIKTLSLKTIMEIISCVLLEKFILVTSKNIGTISNTIFGLLPLLRPFEYQGAFIPILPNTALDALHCPIPFIIGITKLPNSSEMKDALDNCYILDVDNDQIKLGTNCSPILPLPEQNKLETFTRPFYREVSKEDRKKYYLDYPFKSIPSEFKCIQSFSNEFKLFNRFILDSIGFYIDWNPNFDFGNSIHKEQLLRLIHQNNYNFIDQFLHSQLFTTHIELLFERGGDKINNTNINNNNNNNNTIITLNTYKTSRL</sequence>
<dbReference type="InterPro" id="IPR043153">
    <property type="entry name" value="DENN_C"/>
</dbReference>
<feature type="region of interest" description="Disordered" evidence="2">
    <location>
        <begin position="1"/>
        <end position="57"/>
    </location>
</feature>
<feature type="compositionally biased region" description="Low complexity" evidence="2">
    <location>
        <begin position="7"/>
        <end position="37"/>
    </location>
</feature>
<dbReference type="InterPro" id="IPR037516">
    <property type="entry name" value="Tripartite_DENN"/>
</dbReference>
<reference evidence="5" key="1">
    <citation type="journal article" date="2011" name="Genome Biol.">
        <title>Comparative genomics of the social amoebae Dictyostelium discoideum and Dictyostelium purpureum.</title>
        <authorList>
            <consortium name="US DOE Joint Genome Institute (JGI-PGF)"/>
            <person name="Sucgang R."/>
            <person name="Kuo A."/>
            <person name="Tian X."/>
            <person name="Salerno W."/>
            <person name="Parikh A."/>
            <person name="Feasley C.L."/>
            <person name="Dalin E."/>
            <person name="Tu H."/>
            <person name="Huang E."/>
            <person name="Barry K."/>
            <person name="Lindquist E."/>
            <person name="Shapiro H."/>
            <person name="Bruce D."/>
            <person name="Schmutz J."/>
            <person name="Salamov A."/>
            <person name="Fey P."/>
            <person name="Gaudet P."/>
            <person name="Anjard C."/>
            <person name="Babu M.M."/>
            <person name="Basu S."/>
            <person name="Bushmanova Y."/>
            <person name="van der Wel H."/>
            <person name="Katoh-Kurasawa M."/>
            <person name="Dinh C."/>
            <person name="Coutinho P.M."/>
            <person name="Saito T."/>
            <person name="Elias M."/>
            <person name="Schaap P."/>
            <person name="Kay R.R."/>
            <person name="Henrissat B."/>
            <person name="Eichinger L."/>
            <person name="Rivero F."/>
            <person name="Putnam N.H."/>
            <person name="West C.M."/>
            <person name="Loomis W.F."/>
            <person name="Chisholm R.L."/>
            <person name="Shaulsky G."/>
            <person name="Strassmann J.E."/>
            <person name="Queller D.C."/>
            <person name="Kuspa A."/>
            <person name="Grigoriev I.V."/>
        </authorList>
    </citation>
    <scope>NUCLEOTIDE SEQUENCE [LARGE SCALE GENOMIC DNA]</scope>
    <source>
        <strain evidence="5">QSDP1</strain>
    </source>
</reference>
<keyword evidence="5" id="KW-1185">Reference proteome</keyword>
<evidence type="ECO:0000256" key="2">
    <source>
        <dbReference type="SAM" id="MobiDB-lite"/>
    </source>
</evidence>
<dbReference type="GeneID" id="10506982"/>
<feature type="region of interest" description="Disordered" evidence="2">
    <location>
        <begin position="562"/>
        <end position="585"/>
    </location>
</feature>
<feature type="domain" description="UDENN" evidence="3">
    <location>
        <begin position="665"/>
        <end position="1081"/>
    </location>
</feature>
<gene>
    <name evidence="4" type="ORF">DICPUDRAFT_96860</name>
</gene>
<feature type="compositionally biased region" description="Polar residues" evidence="2">
    <location>
        <begin position="533"/>
        <end position="547"/>
    </location>
</feature>
<evidence type="ECO:0000259" key="3">
    <source>
        <dbReference type="PROSITE" id="PS50211"/>
    </source>
</evidence>
<keyword evidence="1" id="KW-0175">Coiled coil</keyword>
<dbReference type="OMA" id="DKPCDPQ"/>
<feature type="region of interest" description="Disordered" evidence="2">
    <location>
        <begin position="467"/>
        <end position="547"/>
    </location>
</feature>
<feature type="compositionally biased region" description="Low complexity" evidence="2">
    <location>
        <begin position="630"/>
        <end position="673"/>
    </location>
</feature>
<feature type="coiled-coil region" evidence="1">
    <location>
        <begin position="375"/>
        <end position="402"/>
    </location>
</feature>
<dbReference type="InterPro" id="IPR051942">
    <property type="entry name" value="DENN_domain_containing_2"/>
</dbReference>
<dbReference type="PROSITE" id="PS50211">
    <property type="entry name" value="DENN"/>
    <property type="match status" value="1"/>
</dbReference>
<feature type="compositionally biased region" description="Low complexity" evidence="2">
    <location>
        <begin position="712"/>
        <end position="768"/>
    </location>
</feature>
<feature type="compositionally biased region" description="Polar residues" evidence="2">
    <location>
        <begin position="506"/>
        <end position="525"/>
    </location>
</feature>
<feature type="compositionally biased region" description="Basic and acidic residues" evidence="2">
    <location>
        <begin position="81"/>
        <end position="97"/>
    </location>
</feature>
<accession>F0ZBT9</accession>
<dbReference type="OrthoDB" id="6019893at2759"/>
<feature type="compositionally biased region" description="Basic and acidic residues" evidence="2">
    <location>
        <begin position="107"/>
        <end position="142"/>
    </location>
</feature>
<dbReference type="RefSeq" id="XP_003284876.1">
    <property type="nucleotide sequence ID" value="XM_003284828.1"/>
</dbReference>
<evidence type="ECO:0000256" key="1">
    <source>
        <dbReference type="SAM" id="Coils"/>
    </source>
</evidence>
<organism evidence="4 5">
    <name type="scientific">Dictyostelium purpureum</name>
    <name type="common">Slime mold</name>
    <dbReference type="NCBI Taxonomy" id="5786"/>
    <lineage>
        <taxon>Eukaryota</taxon>
        <taxon>Amoebozoa</taxon>
        <taxon>Evosea</taxon>
        <taxon>Eumycetozoa</taxon>
        <taxon>Dictyostelia</taxon>
        <taxon>Dictyosteliales</taxon>
        <taxon>Dictyosteliaceae</taxon>
        <taxon>Dictyostelium</taxon>
    </lineage>
</organism>
<dbReference type="Gene3D" id="3.30.450.200">
    <property type="match status" value="1"/>
</dbReference>
<dbReference type="SMART" id="SM00800">
    <property type="entry name" value="uDENN"/>
    <property type="match status" value="1"/>
</dbReference>
<dbReference type="AlphaFoldDB" id="F0ZBT9"/>
<dbReference type="Proteomes" id="UP000001064">
    <property type="component" value="Unassembled WGS sequence"/>
</dbReference>
<dbReference type="eggNOG" id="KOG3569">
    <property type="taxonomic scope" value="Eukaryota"/>
</dbReference>
<name>F0ZBT9_DICPU</name>
<dbReference type="PANTHER" id="PTHR15288:SF7">
    <property type="entry name" value="UDENN DOMAIN-CONTAINING PROTEIN"/>
    <property type="match status" value="1"/>
</dbReference>
<dbReference type="PANTHER" id="PTHR15288">
    <property type="entry name" value="DENN DOMAIN-CONTAINING PROTEIN 2"/>
    <property type="match status" value="1"/>
</dbReference>
<dbReference type="Pfam" id="PF02141">
    <property type="entry name" value="DENN"/>
    <property type="match status" value="1"/>
</dbReference>
<proteinExistence type="predicted"/>
<protein>
    <recommendedName>
        <fullName evidence="3">UDENN domain-containing protein</fullName>
    </recommendedName>
</protein>